<feature type="transmembrane region" description="Helical" evidence="2">
    <location>
        <begin position="572"/>
        <end position="594"/>
    </location>
</feature>
<evidence type="ECO:0000256" key="1">
    <source>
        <dbReference type="SAM" id="MobiDB-lite"/>
    </source>
</evidence>
<dbReference type="EMBL" id="QWLB01000029">
    <property type="protein sequence ID" value="RIH91913.1"/>
    <property type="molecule type" value="Genomic_DNA"/>
</dbReference>
<feature type="transmembrane region" description="Helical" evidence="2">
    <location>
        <begin position="615"/>
        <end position="638"/>
    </location>
</feature>
<keyword evidence="2" id="KW-0472">Membrane</keyword>
<reference evidence="3 4" key="1">
    <citation type="submission" date="2018-08" db="EMBL/GenBank/DDBJ databases">
        <title>Meiothermus granaticius genome AF-68 sequencing project.</title>
        <authorList>
            <person name="Da Costa M.S."/>
            <person name="Albuquerque L."/>
            <person name="Raposo P."/>
            <person name="Froufe H.J.C."/>
            <person name="Barroso C.S."/>
            <person name="Egas C."/>
        </authorList>
    </citation>
    <scope>NUCLEOTIDE SEQUENCE [LARGE SCALE GENOMIC DNA]</scope>
    <source>
        <strain evidence="3 4">AF-68</strain>
    </source>
</reference>
<keyword evidence="2" id="KW-1133">Transmembrane helix</keyword>
<proteinExistence type="predicted"/>
<feature type="transmembrane region" description="Helical" evidence="2">
    <location>
        <begin position="404"/>
        <end position="423"/>
    </location>
</feature>
<feature type="transmembrane region" description="Helical" evidence="2">
    <location>
        <begin position="344"/>
        <end position="365"/>
    </location>
</feature>
<evidence type="ECO:0000313" key="3">
    <source>
        <dbReference type="EMBL" id="RIH91913.1"/>
    </source>
</evidence>
<feature type="region of interest" description="Disordered" evidence="1">
    <location>
        <begin position="75"/>
        <end position="108"/>
    </location>
</feature>
<name>A0A399F736_9DEIN</name>
<feature type="transmembrane region" description="Helical" evidence="2">
    <location>
        <begin position="644"/>
        <end position="664"/>
    </location>
</feature>
<accession>A0A399F736</accession>
<keyword evidence="2" id="KW-0812">Transmembrane</keyword>
<feature type="region of interest" description="Disordered" evidence="1">
    <location>
        <begin position="1"/>
        <end position="22"/>
    </location>
</feature>
<protein>
    <submittedName>
        <fullName evidence="3">Uncharacterized protein</fullName>
    </submittedName>
</protein>
<dbReference type="Proteomes" id="UP000266178">
    <property type="component" value="Unassembled WGS sequence"/>
</dbReference>
<dbReference type="AlphaFoldDB" id="A0A399F736"/>
<evidence type="ECO:0000313" key="4">
    <source>
        <dbReference type="Proteomes" id="UP000266178"/>
    </source>
</evidence>
<organism evidence="3 4">
    <name type="scientific">Meiothermus granaticius NBRC 107808</name>
    <dbReference type="NCBI Taxonomy" id="1227551"/>
    <lineage>
        <taxon>Bacteria</taxon>
        <taxon>Thermotogati</taxon>
        <taxon>Deinococcota</taxon>
        <taxon>Deinococci</taxon>
        <taxon>Thermales</taxon>
        <taxon>Thermaceae</taxon>
        <taxon>Meiothermus</taxon>
    </lineage>
</organism>
<comment type="caution">
    <text evidence="3">The sequence shown here is derived from an EMBL/GenBank/DDBJ whole genome shotgun (WGS) entry which is preliminary data.</text>
</comment>
<gene>
    <name evidence="3" type="ORF">Mgrana_02188</name>
</gene>
<keyword evidence="4" id="KW-1185">Reference proteome</keyword>
<feature type="compositionally biased region" description="Polar residues" evidence="1">
    <location>
        <begin position="1"/>
        <end position="12"/>
    </location>
</feature>
<sequence length="681" mass="73992">MGQSLSVPSQSRVGEDLKVQGSGFPAGNHTLTISGADSGQLEVNAEGGSFVAHFTPTKAGSYRFSVALPQGRVEAQTQVQAAAQGAPPTGPAQSPQSPALPTPQLTPEGLSVGDWKLPLSGTWMGPRVVGTQAYLAQGPLVLEVDLSRPALVAEYYPPAEVRSLEADPEPTVLLEDGRRLPLTALSGRPYEGRWESLKVIQNFFDTLAAAGKTDLLPVQQRPYWYYFTRSPATLSAADLEAVGQDLLRRGHRPELAWGNGVMLWLGPWLNQVSRAHSQGLDPSLTWSEFFLKYMPQVPGARAVFWEQIGWLEAQGRPDLAERYREGLRKLSGWQNPIGSSQIGALAWVLLGLYVLMLIYLTPIYLPAQLEGVRPAGGWLLGWFRHPLLRLRYSTLAYTSFGERLLLLVLFLLTVLAFLAWSFALRSEGLAAQDSLTRGTLRSLAAQQTLRGLPNTGPVQGLLAYALAKDSPEESKRLYAAAPPWTYVLLGRGTPSAIAAAFRQAPDSGAAREAIGVGGDLWSAVYRGAGVPREGVPTPRIIAVSIAWSNLQSLKTDFPATWRELPLWSNPTLAWVVAALVLILALYHVLCFFLPRPSGAIRKLAWQRGVQLFVPGSPWFGQGWGVILLLAFAAGIWLWRSGNPGGVWLAAAVLLLHLILWFTLLGQTAQRGRRGPQEAGPA</sequence>
<evidence type="ECO:0000256" key="2">
    <source>
        <dbReference type="SAM" id="Phobius"/>
    </source>
</evidence>
<feature type="compositionally biased region" description="Low complexity" evidence="1">
    <location>
        <begin position="75"/>
        <end position="99"/>
    </location>
</feature>